<evidence type="ECO:0000313" key="7">
    <source>
        <dbReference type="Proteomes" id="UP000323011"/>
    </source>
</evidence>
<evidence type="ECO:0000313" key="4">
    <source>
        <dbReference type="EMBL" id="KAA0151934.1"/>
    </source>
</evidence>
<evidence type="ECO:0000256" key="3">
    <source>
        <dbReference type="SAM" id="SignalP"/>
    </source>
</evidence>
<keyword evidence="2" id="KW-1133">Transmembrane helix</keyword>
<keyword evidence="2" id="KW-0812">Transmembrane</keyword>
<dbReference type="Proteomes" id="UP000325113">
    <property type="component" value="Unassembled WGS sequence"/>
</dbReference>
<evidence type="ECO:0000313" key="8">
    <source>
        <dbReference type="Proteomes" id="UP000324907"/>
    </source>
</evidence>
<dbReference type="EMBL" id="VLTM01000016">
    <property type="protein sequence ID" value="KAA0164686.1"/>
    <property type="molecule type" value="Genomic_DNA"/>
</dbReference>
<evidence type="ECO:0000313" key="9">
    <source>
        <dbReference type="Proteomes" id="UP000325113"/>
    </source>
</evidence>
<keyword evidence="2" id="KW-0472">Membrane</keyword>
<dbReference type="EMBL" id="VLTL01000025">
    <property type="protein sequence ID" value="KAA0169168.1"/>
    <property type="molecule type" value="Genomic_DNA"/>
</dbReference>
<gene>
    <name evidence="6" type="ORF">FNF28_02294</name>
    <name evidence="4" type="ORF">FNF29_04340</name>
    <name evidence="5" type="ORF">FNF31_02224</name>
</gene>
<evidence type="ECO:0000256" key="1">
    <source>
        <dbReference type="SAM" id="MobiDB-lite"/>
    </source>
</evidence>
<feature type="region of interest" description="Disordered" evidence="1">
    <location>
        <begin position="236"/>
        <end position="267"/>
    </location>
</feature>
<reference evidence="7 8" key="1">
    <citation type="submission" date="2019-07" db="EMBL/GenBank/DDBJ databases">
        <title>Genomes of Cafeteria roenbergensis.</title>
        <authorList>
            <person name="Fischer M.G."/>
            <person name="Hackl T."/>
            <person name="Roman M."/>
        </authorList>
    </citation>
    <scope>NUCLEOTIDE SEQUENCE [LARGE SCALE GENOMIC DNA]</scope>
    <source>
        <strain evidence="4 7">BVI</strain>
        <strain evidence="5 9">Cflag</strain>
        <strain evidence="6 8">RCC970-E3</strain>
    </source>
</reference>
<organism evidence="5 9">
    <name type="scientific">Cafeteria roenbergensis</name>
    <name type="common">Marine flagellate</name>
    <dbReference type="NCBI Taxonomy" id="33653"/>
    <lineage>
        <taxon>Eukaryota</taxon>
        <taxon>Sar</taxon>
        <taxon>Stramenopiles</taxon>
        <taxon>Bigyra</taxon>
        <taxon>Opalozoa</taxon>
        <taxon>Bicosoecida</taxon>
        <taxon>Cafeteriaceae</taxon>
        <taxon>Cafeteria</taxon>
    </lineage>
</organism>
<feature type="compositionally biased region" description="Polar residues" evidence="1">
    <location>
        <begin position="244"/>
        <end position="260"/>
    </location>
</feature>
<name>A0A5A8DH45_CAFRO</name>
<feature type="transmembrane region" description="Helical" evidence="2">
    <location>
        <begin position="134"/>
        <end position="159"/>
    </location>
</feature>
<evidence type="ECO:0000313" key="5">
    <source>
        <dbReference type="EMBL" id="KAA0164686.1"/>
    </source>
</evidence>
<feature type="region of interest" description="Disordered" evidence="1">
    <location>
        <begin position="201"/>
        <end position="223"/>
    </location>
</feature>
<keyword evidence="7" id="KW-1185">Reference proteome</keyword>
<dbReference type="Proteomes" id="UP000324907">
    <property type="component" value="Unassembled WGS sequence"/>
</dbReference>
<protein>
    <submittedName>
        <fullName evidence="5">Uncharacterized protein</fullName>
    </submittedName>
</protein>
<sequence length="267" mass="28293">MQGRAGTRAVAAAFVALFASLAGEASARENATSAFAVLAIDKCEVCTTDGDSIFCTEGSGYIFDAETPRTYVNYDARGDPIPGPYCWEGTFGAILKTQGNMSGGILGSPSWVDVNLECNGMNLYYRQCIIPADLATVLFVIGSLVFFCCASMFCVCCGLCKCRTDNEWHCCYVATCKRVSCWAPKSEVSTSIEDKAIARTLTGPADDDGEDPESGSKPKKLSAQERLAIRRAKMMAESALGAKQPSSTTANPVVAASSSRAGLLKEA</sequence>
<accession>A0A5A8DH45</accession>
<feature type="signal peptide" evidence="3">
    <location>
        <begin position="1"/>
        <end position="27"/>
    </location>
</feature>
<dbReference type="EMBL" id="VLTN01000024">
    <property type="protein sequence ID" value="KAA0151934.1"/>
    <property type="molecule type" value="Genomic_DNA"/>
</dbReference>
<keyword evidence="3" id="KW-0732">Signal</keyword>
<comment type="caution">
    <text evidence="5">The sequence shown here is derived from an EMBL/GenBank/DDBJ whole genome shotgun (WGS) entry which is preliminary data.</text>
</comment>
<evidence type="ECO:0000313" key="6">
    <source>
        <dbReference type="EMBL" id="KAA0169168.1"/>
    </source>
</evidence>
<dbReference type="AlphaFoldDB" id="A0A5A8DH45"/>
<evidence type="ECO:0000256" key="2">
    <source>
        <dbReference type="SAM" id="Phobius"/>
    </source>
</evidence>
<dbReference type="Proteomes" id="UP000323011">
    <property type="component" value="Unassembled WGS sequence"/>
</dbReference>
<feature type="chain" id="PRO_5036136834" evidence="3">
    <location>
        <begin position="28"/>
        <end position="267"/>
    </location>
</feature>
<proteinExistence type="predicted"/>